<dbReference type="InterPro" id="IPR014782">
    <property type="entry name" value="Peptidase_M1_dom"/>
</dbReference>
<dbReference type="PANTHER" id="PTHR45726">
    <property type="entry name" value="LEUKOTRIENE A-4 HYDROLASE"/>
    <property type="match status" value="1"/>
</dbReference>
<proteinExistence type="predicted"/>
<dbReference type="EMBL" id="JACZZA010000008">
    <property type="protein sequence ID" value="MBE1161441.1"/>
    <property type="molecule type" value="Genomic_DNA"/>
</dbReference>
<organism evidence="3 4">
    <name type="scientific">Dyella acidiphila</name>
    <dbReference type="NCBI Taxonomy" id="2775866"/>
    <lineage>
        <taxon>Bacteria</taxon>
        <taxon>Pseudomonadati</taxon>
        <taxon>Pseudomonadota</taxon>
        <taxon>Gammaproteobacteria</taxon>
        <taxon>Lysobacterales</taxon>
        <taxon>Rhodanobacteraceae</taxon>
        <taxon>Dyella</taxon>
    </lineage>
</organism>
<dbReference type="InterPro" id="IPR027268">
    <property type="entry name" value="Peptidase_M4/M1_CTD_sf"/>
</dbReference>
<feature type="signal peptide" evidence="1">
    <location>
        <begin position="1"/>
        <end position="21"/>
    </location>
</feature>
<evidence type="ECO:0000313" key="4">
    <source>
        <dbReference type="Proteomes" id="UP000651010"/>
    </source>
</evidence>
<evidence type="ECO:0000256" key="1">
    <source>
        <dbReference type="SAM" id="SignalP"/>
    </source>
</evidence>
<evidence type="ECO:0000313" key="3">
    <source>
        <dbReference type="EMBL" id="MBE1161441.1"/>
    </source>
</evidence>
<reference evidence="3 4" key="1">
    <citation type="submission" date="2020-09" db="EMBL/GenBank/DDBJ databases">
        <title>Dyella sp. 7MK23 isolated from forest soil.</title>
        <authorList>
            <person name="Fu J."/>
        </authorList>
    </citation>
    <scope>NUCLEOTIDE SEQUENCE [LARGE SCALE GENOMIC DNA]</scope>
    <source>
        <strain evidence="3 4">7MK23</strain>
    </source>
</reference>
<dbReference type="Proteomes" id="UP000651010">
    <property type="component" value="Unassembled WGS sequence"/>
</dbReference>
<dbReference type="SUPFAM" id="SSF55486">
    <property type="entry name" value="Metalloproteases ('zincins'), catalytic domain"/>
    <property type="match status" value="1"/>
</dbReference>
<sequence length="655" mass="74167">MKTFPMLCGAVLAALSFAAIAADAPSSYNPLETFAPWSYPQPSNAYRNASGKPGPLFWQNRADYQIKATLDPTERKLSADEVITYTNHSPDELDVLWLQVEQNRYLKDARGAFGGGRFPDEFTDGEHITSVSVEGADGKLQKAEWVIADTRMQIRLPQPLKAHDGKLRVHIGYNYTVPGEFGGRTDWNATKNGDIYEIAQWYPRMCVYDDLRGWTTDPFLNNEFYLEYGDYDYSVTVPWDMIVVGSGELLNPQEVLTKTELQRLEQARHSDTTVMIRSADEINDPQSRPKQSGTLTWHFRIQNSRDAVFGASKAYIWDAARINLPDGKTALAESAYPVESAGKDAWGRATEYLKASTEYFSKQWFPYPYPAAINEAGTAGGMEYPGITFDWKGAKGSDLHALIAHEIGHTWFPMIVGTDERRNAWMDEGFNTFIDIYEADNFNHGEYAPKRDSEYAPGHGNPADEIVKVLTDPEAPSLLTRADAIQEKYRHPVTYFKSAFGLVLLREQILGPERFDDAFRKYIHTWAYKHPSPSDFFRFMESESGEDLGWFWRGWYEYNWKLDLAVQNVAPVDGDWHKGAQVTVANLDKLVMPATLEVVYTDGSKQDVRVPVETWMQHRSFVVVVDGNKAVKSATIDPQHALPDVDRSNNTFTVK</sequence>
<feature type="domain" description="Peptidase M1 membrane alanine aminopeptidase" evidence="2">
    <location>
        <begin position="396"/>
        <end position="555"/>
    </location>
</feature>
<dbReference type="PANTHER" id="PTHR45726:SF3">
    <property type="entry name" value="LEUKOTRIENE A-4 HYDROLASE"/>
    <property type="match status" value="1"/>
</dbReference>
<dbReference type="Gene3D" id="1.10.390.10">
    <property type="entry name" value="Neutral Protease Domain 2"/>
    <property type="match status" value="1"/>
</dbReference>
<protein>
    <submittedName>
        <fullName evidence="3">M1 family metallopeptidase</fullName>
    </submittedName>
</protein>
<keyword evidence="4" id="KW-1185">Reference proteome</keyword>
<feature type="chain" id="PRO_5045284654" evidence="1">
    <location>
        <begin position="22"/>
        <end position="655"/>
    </location>
</feature>
<evidence type="ECO:0000259" key="2">
    <source>
        <dbReference type="Pfam" id="PF01433"/>
    </source>
</evidence>
<dbReference type="InterPro" id="IPR034015">
    <property type="entry name" value="M1_LTA4H"/>
</dbReference>
<name>A0ABR9GBK2_9GAMM</name>
<comment type="caution">
    <text evidence="3">The sequence shown here is derived from an EMBL/GenBank/DDBJ whole genome shotgun (WGS) entry which is preliminary data.</text>
</comment>
<dbReference type="RefSeq" id="WP_192556294.1">
    <property type="nucleotide sequence ID" value="NZ_JACZZA010000008.1"/>
</dbReference>
<gene>
    <name evidence="3" type="ORF">IGX34_13735</name>
</gene>
<dbReference type="Pfam" id="PF01433">
    <property type="entry name" value="Peptidase_M1"/>
    <property type="match status" value="1"/>
</dbReference>
<keyword evidence="1" id="KW-0732">Signal</keyword>
<dbReference type="CDD" id="cd09604">
    <property type="entry name" value="M1_APN_like"/>
    <property type="match status" value="1"/>
</dbReference>
<accession>A0ABR9GBK2</accession>